<keyword evidence="12" id="KW-1185">Reference proteome</keyword>
<dbReference type="AlphaFoldDB" id="A0AAD4D0H1"/>
<sequence length="591" mass="65655">MNLIGPTGLLKDKTRLLVTHGIHHLSEVDQIVVIKDGEISESGKYQELLDAKNAFYQLIEDYSVARKEKDEADCEAETISEVEISASSAAHDAKVEKMEEKVNSNADLTEDETMEGGSIQWPIYKIFAKAAGYRNMLQAVALFIVIQGCQIGTNIWLRNWIKVATTSTHGIGYYMGIYTVLIVIFMVLIFCASYKIVVMTCVQAADRLHSRLLSSILRMPMNFFDTTPLGRILNRFSSDIFSIDELICWTFYDMFLFGASVIGSLVVIATTTPVFLAIVPPVFVTYVFVMSYYIAASRAFKRIESVARSPMYQHFSETLSGVSTIRVVGCSQRFIQDNASRSDDSSNAHFVWAMGNRWLNVRLECLGSVIVLGASVFAVLARDTLSPSMVGMSLSYALTITQDISWLVRGMCESQFHLVAVERIDEYAKKNQEAPNFTNVTLPESWPGQGHLSFKSYSTRYRQGMDLVLKKVSFEVRPGEKVGIVGRTGAGKSSLTLALFRIVEAANSHWAKASHNGADMDDDPAKKAQIADLEKVQVEEDGGSIWIDGVDISTIGLETLRQHLAIIPQDPTLFVGTVRENLDPFDQTPDS</sequence>
<evidence type="ECO:0000256" key="1">
    <source>
        <dbReference type="ARBA" id="ARBA00004127"/>
    </source>
</evidence>
<keyword evidence="5" id="KW-0547">Nucleotide-binding</keyword>
<organism evidence="11 12">
    <name type="scientific">Linnemannia exigua</name>
    <dbReference type="NCBI Taxonomy" id="604196"/>
    <lineage>
        <taxon>Eukaryota</taxon>
        <taxon>Fungi</taxon>
        <taxon>Fungi incertae sedis</taxon>
        <taxon>Mucoromycota</taxon>
        <taxon>Mortierellomycotina</taxon>
        <taxon>Mortierellomycetes</taxon>
        <taxon>Mortierellales</taxon>
        <taxon>Mortierellaceae</taxon>
        <taxon>Linnemannia</taxon>
    </lineage>
</organism>
<dbReference type="SUPFAM" id="SSF52540">
    <property type="entry name" value="P-loop containing nucleoside triphosphate hydrolases"/>
    <property type="match status" value="2"/>
</dbReference>
<name>A0AAD4D0H1_9FUNG</name>
<keyword evidence="2" id="KW-0813">Transport</keyword>
<dbReference type="PROSITE" id="PS50929">
    <property type="entry name" value="ABC_TM1F"/>
    <property type="match status" value="1"/>
</dbReference>
<keyword evidence="3 9" id="KW-0812">Transmembrane</keyword>
<dbReference type="InterPro" id="IPR050173">
    <property type="entry name" value="ABC_transporter_C-like"/>
</dbReference>
<dbReference type="PANTHER" id="PTHR24223">
    <property type="entry name" value="ATP-BINDING CASSETTE SUB-FAMILY C"/>
    <property type="match status" value="1"/>
</dbReference>
<feature type="transmembrane region" description="Helical" evidence="9">
    <location>
        <begin position="274"/>
        <end position="295"/>
    </location>
</feature>
<protein>
    <recommendedName>
        <fullName evidence="10">ABC transmembrane type-1 domain-containing protein</fullName>
    </recommendedName>
</protein>
<gene>
    <name evidence="11" type="ORF">BGZ95_007057</name>
</gene>
<dbReference type="InterPro" id="IPR011527">
    <property type="entry name" value="ABC1_TM_dom"/>
</dbReference>
<dbReference type="InterPro" id="IPR027417">
    <property type="entry name" value="P-loop_NTPase"/>
</dbReference>
<evidence type="ECO:0000256" key="2">
    <source>
        <dbReference type="ARBA" id="ARBA00022448"/>
    </source>
</evidence>
<dbReference type="EMBL" id="JAAAIL010003384">
    <property type="protein sequence ID" value="KAG0250871.1"/>
    <property type="molecule type" value="Genomic_DNA"/>
</dbReference>
<feature type="domain" description="ABC transmembrane type-1" evidence="10">
    <location>
        <begin position="139"/>
        <end position="409"/>
    </location>
</feature>
<dbReference type="InterPro" id="IPR003439">
    <property type="entry name" value="ABC_transporter-like_ATP-bd"/>
</dbReference>
<reference evidence="11" key="1">
    <citation type="journal article" date="2020" name="Fungal Divers.">
        <title>Resolving the Mortierellaceae phylogeny through synthesis of multi-gene phylogenetics and phylogenomics.</title>
        <authorList>
            <person name="Vandepol N."/>
            <person name="Liber J."/>
            <person name="Desiro A."/>
            <person name="Na H."/>
            <person name="Kennedy M."/>
            <person name="Barry K."/>
            <person name="Grigoriev I.V."/>
            <person name="Miller A.N."/>
            <person name="O'Donnell K."/>
            <person name="Stajich J.E."/>
            <person name="Bonito G."/>
        </authorList>
    </citation>
    <scope>NUCLEOTIDE SEQUENCE</scope>
    <source>
        <strain evidence="11">NRRL 28262</strain>
    </source>
</reference>
<comment type="subcellular location">
    <subcellularLocation>
        <location evidence="1">Endomembrane system</location>
        <topology evidence="1">Multi-pass membrane protein</topology>
    </subcellularLocation>
</comment>
<feature type="transmembrane region" description="Helical" evidence="9">
    <location>
        <begin position="177"/>
        <end position="202"/>
    </location>
</feature>
<dbReference type="Proteomes" id="UP001194580">
    <property type="component" value="Unassembled WGS sequence"/>
</dbReference>
<evidence type="ECO:0000256" key="3">
    <source>
        <dbReference type="ARBA" id="ARBA00022692"/>
    </source>
</evidence>
<dbReference type="Pfam" id="PF00664">
    <property type="entry name" value="ABC_membrane"/>
    <property type="match status" value="1"/>
</dbReference>
<keyword evidence="7 9" id="KW-1133">Transmembrane helix</keyword>
<dbReference type="SUPFAM" id="SSF90123">
    <property type="entry name" value="ABC transporter transmembrane region"/>
    <property type="match status" value="1"/>
</dbReference>
<evidence type="ECO:0000256" key="6">
    <source>
        <dbReference type="ARBA" id="ARBA00022840"/>
    </source>
</evidence>
<evidence type="ECO:0000256" key="7">
    <source>
        <dbReference type="ARBA" id="ARBA00022989"/>
    </source>
</evidence>
<evidence type="ECO:0000256" key="4">
    <source>
        <dbReference type="ARBA" id="ARBA00022737"/>
    </source>
</evidence>
<comment type="caution">
    <text evidence="11">The sequence shown here is derived from an EMBL/GenBank/DDBJ whole genome shotgun (WGS) entry which is preliminary data.</text>
</comment>
<keyword evidence="6" id="KW-0067">ATP-binding</keyword>
<evidence type="ECO:0000313" key="12">
    <source>
        <dbReference type="Proteomes" id="UP001194580"/>
    </source>
</evidence>
<feature type="transmembrane region" description="Helical" evidence="9">
    <location>
        <begin position="246"/>
        <end position="268"/>
    </location>
</feature>
<dbReference type="FunFam" id="1.20.1560.10:FF:000010">
    <property type="entry name" value="Multidrug resistance-associated ABC transporter"/>
    <property type="match status" value="1"/>
</dbReference>
<dbReference type="GO" id="GO:0012505">
    <property type="term" value="C:endomembrane system"/>
    <property type="evidence" value="ECO:0007669"/>
    <property type="project" value="UniProtKB-SubCell"/>
</dbReference>
<feature type="transmembrane region" description="Helical" evidence="9">
    <location>
        <begin position="139"/>
        <end position="157"/>
    </location>
</feature>
<dbReference type="PANTHER" id="PTHR24223:SF443">
    <property type="entry name" value="MULTIDRUG-RESISTANCE LIKE PROTEIN 1, ISOFORM I"/>
    <property type="match status" value="1"/>
</dbReference>
<evidence type="ECO:0000256" key="5">
    <source>
        <dbReference type="ARBA" id="ARBA00022741"/>
    </source>
</evidence>
<dbReference type="Gene3D" id="3.40.50.300">
    <property type="entry name" value="P-loop containing nucleotide triphosphate hydrolases"/>
    <property type="match status" value="2"/>
</dbReference>
<dbReference type="GO" id="GO:0140359">
    <property type="term" value="F:ABC-type transporter activity"/>
    <property type="evidence" value="ECO:0007669"/>
    <property type="project" value="InterPro"/>
</dbReference>
<feature type="non-terminal residue" evidence="11">
    <location>
        <position position="1"/>
    </location>
</feature>
<evidence type="ECO:0000313" key="11">
    <source>
        <dbReference type="EMBL" id="KAG0250871.1"/>
    </source>
</evidence>
<dbReference type="Pfam" id="PF00005">
    <property type="entry name" value="ABC_tran"/>
    <property type="match status" value="1"/>
</dbReference>
<evidence type="ECO:0000259" key="10">
    <source>
        <dbReference type="PROSITE" id="PS50929"/>
    </source>
</evidence>
<dbReference type="GO" id="GO:0005524">
    <property type="term" value="F:ATP binding"/>
    <property type="evidence" value="ECO:0007669"/>
    <property type="project" value="UniProtKB-KW"/>
</dbReference>
<proteinExistence type="predicted"/>
<keyword evidence="4" id="KW-0677">Repeat</keyword>
<dbReference type="GO" id="GO:0016887">
    <property type="term" value="F:ATP hydrolysis activity"/>
    <property type="evidence" value="ECO:0007669"/>
    <property type="project" value="InterPro"/>
</dbReference>
<accession>A0AAD4D0H1</accession>
<dbReference type="Gene3D" id="1.20.1560.10">
    <property type="entry name" value="ABC transporter type 1, transmembrane domain"/>
    <property type="match status" value="1"/>
</dbReference>
<evidence type="ECO:0000256" key="8">
    <source>
        <dbReference type="ARBA" id="ARBA00023136"/>
    </source>
</evidence>
<evidence type="ECO:0000256" key="9">
    <source>
        <dbReference type="SAM" id="Phobius"/>
    </source>
</evidence>
<dbReference type="GO" id="GO:0000329">
    <property type="term" value="C:fungal-type vacuole membrane"/>
    <property type="evidence" value="ECO:0007669"/>
    <property type="project" value="UniProtKB-ARBA"/>
</dbReference>
<dbReference type="CDD" id="cd18603">
    <property type="entry name" value="ABC_6TM_MRP1_2_3_6_D2_like"/>
    <property type="match status" value="1"/>
</dbReference>
<dbReference type="InterPro" id="IPR036640">
    <property type="entry name" value="ABC1_TM_sf"/>
</dbReference>
<keyword evidence="8 9" id="KW-0472">Membrane</keyword>